<organism evidence="2 3">
    <name type="scientific">Labeo rohita</name>
    <name type="common">Indian major carp</name>
    <name type="synonym">Cyprinus rohita</name>
    <dbReference type="NCBI Taxonomy" id="84645"/>
    <lineage>
        <taxon>Eukaryota</taxon>
        <taxon>Metazoa</taxon>
        <taxon>Chordata</taxon>
        <taxon>Craniata</taxon>
        <taxon>Vertebrata</taxon>
        <taxon>Euteleostomi</taxon>
        <taxon>Actinopterygii</taxon>
        <taxon>Neopterygii</taxon>
        <taxon>Teleostei</taxon>
        <taxon>Ostariophysi</taxon>
        <taxon>Cypriniformes</taxon>
        <taxon>Cyprinidae</taxon>
        <taxon>Labeoninae</taxon>
        <taxon>Labeonini</taxon>
        <taxon>Labeo</taxon>
    </lineage>
</organism>
<sequence length="69" mass="7445">MAALEEVQTLTDKPDAASLARPESDNSPQEKEVTGIYKGRRRDFRIPGGAATLLHINVKGPEDGIASVR</sequence>
<dbReference type="AlphaFoldDB" id="A0A498MP05"/>
<protein>
    <submittedName>
        <fullName evidence="2">Uncharacterized protein</fullName>
    </submittedName>
</protein>
<evidence type="ECO:0000256" key="1">
    <source>
        <dbReference type="SAM" id="MobiDB-lite"/>
    </source>
</evidence>
<evidence type="ECO:0000313" key="2">
    <source>
        <dbReference type="EMBL" id="RXN23218.1"/>
    </source>
</evidence>
<feature type="compositionally biased region" description="Basic and acidic residues" evidence="1">
    <location>
        <begin position="22"/>
        <end position="33"/>
    </location>
</feature>
<evidence type="ECO:0000313" key="3">
    <source>
        <dbReference type="Proteomes" id="UP000290572"/>
    </source>
</evidence>
<comment type="caution">
    <text evidence="2">The sequence shown here is derived from an EMBL/GenBank/DDBJ whole genome shotgun (WGS) entry which is preliminary data.</text>
</comment>
<keyword evidence="3" id="KW-1185">Reference proteome</keyword>
<reference evidence="2 3" key="1">
    <citation type="submission" date="2018-03" db="EMBL/GenBank/DDBJ databases">
        <title>Draft genome sequence of Rohu Carp (Labeo rohita).</title>
        <authorList>
            <person name="Das P."/>
            <person name="Kushwaha B."/>
            <person name="Joshi C.G."/>
            <person name="Kumar D."/>
            <person name="Nagpure N.S."/>
            <person name="Sahoo L."/>
            <person name="Das S.P."/>
            <person name="Bit A."/>
            <person name="Patnaik S."/>
            <person name="Meher P.K."/>
            <person name="Jayasankar P."/>
            <person name="Koringa P.G."/>
            <person name="Patel N.V."/>
            <person name="Hinsu A.T."/>
            <person name="Kumar R."/>
            <person name="Pandey M."/>
            <person name="Agarwal S."/>
            <person name="Srivastava S."/>
            <person name="Singh M."/>
            <person name="Iquebal M.A."/>
            <person name="Jaiswal S."/>
            <person name="Angadi U.B."/>
            <person name="Kumar N."/>
            <person name="Raza M."/>
            <person name="Shah T.M."/>
            <person name="Rai A."/>
            <person name="Jena J.K."/>
        </authorList>
    </citation>
    <scope>NUCLEOTIDE SEQUENCE [LARGE SCALE GENOMIC DNA]</scope>
    <source>
        <strain evidence="2">DASCIFA01</strain>
        <tissue evidence="2">Testis</tissue>
    </source>
</reference>
<feature type="region of interest" description="Disordered" evidence="1">
    <location>
        <begin position="1"/>
        <end position="38"/>
    </location>
</feature>
<dbReference type="Proteomes" id="UP000290572">
    <property type="component" value="Unassembled WGS sequence"/>
</dbReference>
<name>A0A498MP05_LABRO</name>
<gene>
    <name evidence="2" type="ORF">ROHU_023033</name>
</gene>
<accession>A0A498MP05</accession>
<dbReference type="EMBL" id="QBIY01012564">
    <property type="protein sequence ID" value="RXN23218.1"/>
    <property type="molecule type" value="Genomic_DNA"/>
</dbReference>
<proteinExistence type="predicted"/>